<protein>
    <recommendedName>
        <fullName evidence="5">Zinc finger PHD-type domain-containing protein</fullName>
    </recommendedName>
</protein>
<feature type="compositionally biased region" description="Basic and acidic residues" evidence="4">
    <location>
        <begin position="415"/>
        <end position="433"/>
    </location>
</feature>
<dbReference type="Pfam" id="PF20826">
    <property type="entry name" value="PHD_5"/>
    <property type="match status" value="1"/>
</dbReference>
<dbReference type="SUPFAM" id="SSF57903">
    <property type="entry name" value="FYVE/PHD zinc finger"/>
    <property type="match status" value="1"/>
</dbReference>
<evidence type="ECO:0000256" key="2">
    <source>
        <dbReference type="ARBA" id="ARBA00022771"/>
    </source>
</evidence>
<proteinExistence type="predicted"/>
<feature type="compositionally biased region" description="Polar residues" evidence="4">
    <location>
        <begin position="117"/>
        <end position="163"/>
    </location>
</feature>
<feature type="compositionally biased region" description="Basic and acidic residues" evidence="4">
    <location>
        <begin position="205"/>
        <end position="216"/>
    </location>
</feature>
<feature type="compositionally biased region" description="Basic residues" evidence="4">
    <location>
        <begin position="434"/>
        <end position="446"/>
    </location>
</feature>
<keyword evidence="2" id="KW-0863">Zinc-finger</keyword>
<feature type="compositionally biased region" description="Polar residues" evidence="4">
    <location>
        <begin position="579"/>
        <end position="598"/>
    </location>
</feature>
<name>A0ABR4BD52_9LECA</name>
<sequence length="796" mass="86854">MSFEQPVYSFSYPGGEPPTPTRTPTSPNFFLNSFQTPKQDSRSRGPFSPWTPNFPSAASPDFKTPTRLSFTTPTQTPTQPSRRFTGQDIEAEIASHVHHLSPNPNIPLPPVEPGRQLPTSPNPSLNTESKQSHFDSTQPLATPQKPTLDTNITTSMSSAGSMQTPPPTSTSASRRKAQQAQVARLVKESADKGRGMTFPSFAQPDHAEAPSSRVEESPQQFQALQFSPEGFGFPMSGPATAPVYPQHKLFWDPEQGGDTMNMDFSMDDTFTAFGMQKNLDPFTSAEDFGNAIQFPTSPGFNLLGTSSDNMAAFTSTSTHADTPSRTATSVTMARIPSRGHAVNPSLLFSSPSRAAEASSMPPSPQTIQDDILKPYALQLRDAQIEMEMQNARRPKRKRGPESGDSPAVKAALQTLREDGIDGAKKGDIDELASRRTRSRNSSRSKGSRGAGQFPLQRQRSRTNLHMSGDGSRAHKRTSVTLTIDASGRAKTETRVMDESRPSSRMEVDSDDDSKSISSSSSAGMAMSQPQSFAYPRPKQKLPPLGRFTTDPKSHSQKSSYASTKASSSSARTLSDATNQRRPSNLFMQSSSQHSQASYNGVAGEEDESEASTVIDSDDNKGDAQFELKKIIRSRSLQKKPSRRSLPPGPRHVIPDQRRPYPSQGSSGGPYYMSESMTPGNRYNDPYSNISPTTITDPDLATPSTGRSNLSSDSVRCVYESCHDDGRLMIQCESCKKWQHVSCLNLPQDPNKLPNVHLCRICVGSTPKIRGGRVREPARAAFPPPSSPLAHKSSRFR</sequence>
<reference evidence="6 7" key="1">
    <citation type="submission" date="2024-09" db="EMBL/GenBank/DDBJ databases">
        <title>Rethinking Asexuality: The Enigmatic Case of Functional Sexual Genes in Lepraria (Stereocaulaceae).</title>
        <authorList>
            <person name="Doellman M."/>
            <person name="Sun Y."/>
            <person name="Barcenas-Pena A."/>
            <person name="Lumbsch H.T."/>
            <person name="Grewe F."/>
        </authorList>
    </citation>
    <scope>NUCLEOTIDE SEQUENCE [LARGE SCALE GENOMIC DNA]</scope>
    <source>
        <strain evidence="6 7">Grewe 0041</strain>
    </source>
</reference>
<evidence type="ECO:0000256" key="4">
    <source>
        <dbReference type="SAM" id="MobiDB-lite"/>
    </source>
</evidence>
<evidence type="ECO:0000256" key="3">
    <source>
        <dbReference type="ARBA" id="ARBA00022833"/>
    </source>
</evidence>
<dbReference type="Gene3D" id="3.30.40.10">
    <property type="entry name" value="Zinc/RING finger domain, C3HC4 (zinc finger)"/>
    <property type="match status" value="1"/>
</dbReference>
<organism evidence="6 7">
    <name type="scientific">Lepraria finkii</name>
    <dbReference type="NCBI Taxonomy" id="1340010"/>
    <lineage>
        <taxon>Eukaryota</taxon>
        <taxon>Fungi</taxon>
        <taxon>Dikarya</taxon>
        <taxon>Ascomycota</taxon>
        <taxon>Pezizomycotina</taxon>
        <taxon>Lecanoromycetes</taxon>
        <taxon>OSLEUM clade</taxon>
        <taxon>Lecanoromycetidae</taxon>
        <taxon>Lecanorales</taxon>
        <taxon>Lecanorineae</taxon>
        <taxon>Stereocaulaceae</taxon>
        <taxon>Lepraria</taxon>
    </lineage>
</organism>
<evidence type="ECO:0000313" key="6">
    <source>
        <dbReference type="EMBL" id="KAL2054739.1"/>
    </source>
</evidence>
<dbReference type="Proteomes" id="UP001590951">
    <property type="component" value="Unassembled WGS sequence"/>
</dbReference>
<evidence type="ECO:0000256" key="1">
    <source>
        <dbReference type="ARBA" id="ARBA00022723"/>
    </source>
</evidence>
<feature type="compositionally biased region" description="Polar residues" evidence="4">
    <location>
        <begin position="674"/>
        <end position="710"/>
    </location>
</feature>
<comment type="caution">
    <text evidence="6">The sequence shown here is derived from an EMBL/GenBank/DDBJ whole genome shotgun (WGS) entry which is preliminary data.</text>
</comment>
<feature type="compositionally biased region" description="Basic and acidic residues" evidence="4">
    <location>
        <begin position="185"/>
        <end position="194"/>
    </location>
</feature>
<dbReference type="InterPro" id="IPR013083">
    <property type="entry name" value="Znf_RING/FYVE/PHD"/>
</dbReference>
<feature type="compositionally biased region" description="Low complexity" evidence="4">
    <location>
        <begin position="556"/>
        <end position="577"/>
    </location>
</feature>
<feature type="region of interest" description="Disordered" evidence="4">
    <location>
        <begin position="1"/>
        <end position="218"/>
    </location>
</feature>
<feature type="compositionally biased region" description="Basic residues" evidence="4">
    <location>
        <begin position="630"/>
        <end position="642"/>
    </location>
</feature>
<dbReference type="InterPro" id="IPR001965">
    <property type="entry name" value="Znf_PHD"/>
</dbReference>
<dbReference type="EMBL" id="JBHFEH010000014">
    <property type="protein sequence ID" value="KAL2054739.1"/>
    <property type="molecule type" value="Genomic_DNA"/>
</dbReference>
<feature type="region of interest" description="Disordered" evidence="4">
    <location>
        <begin position="415"/>
        <end position="710"/>
    </location>
</feature>
<keyword evidence="3" id="KW-0862">Zinc</keyword>
<feature type="compositionally biased region" description="Polar residues" evidence="4">
    <location>
        <begin position="455"/>
        <end position="465"/>
    </location>
</feature>
<feature type="compositionally biased region" description="Low complexity" evidence="4">
    <location>
        <begin position="65"/>
        <end position="84"/>
    </location>
</feature>
<dbReference type="SMART" id="SM00249">
    <property type="entry name" value="PHD"/>
    <property type="match status" value="1"/>
</dbReference>
<feature type="compositionally biased region" description="Basic and acidic residues" evidence="4">
    <location>
        <begin position="617"/>
        <end position="629"/>
    </location>
</feature>
<keyword evidence="1" id="KW-0479">Metal-binding</keyword>
<evidence type="ECO:0000259" key="5">
    <source>
        <dbReference type="SMART" id="SM00249"/>
    </source>
</evidence>
<feature type="region of interest" description="Disordered" evidence="4">
    <location>
        <begin position="772"/>
        <end position="796"/>
    </location>
</feature>
<accession>A0ABR4BD52</accession>
<feature type="domain" description="Zinc finger PHD-type" evidence="5">
    <location>
        <begin position="715"/>
        <end position="762"/>
    </location>
</feature>
<evidence type="ECO:0000313" key="7">
    <source>
        <dbReference type="Proteomes" id="UP001590951"/>
    </source>
</evidence>
<dbReference type="InterPro" id="IPR011011">
    <property type="entry name" value="Znf_FYVE_PHD"/>
</dbReference>
<feature type="compositionally biased region" description="Basic and acidic residues" evidence="4">
    <location>
        <begin position="487"/>
        <end position="507"/>
    </location>
</feature>
<gene>
    <name evidence="6" type="ORF">ABVK25_005043</name>
</gene>
<keyword evidence="7" id="KW-1185">Reference proteome</keyword>
<feature type="compositionally biased region" description="Polar residues" evidence="4">
    <location>
        <begin position="28"/>
        <end position="38"/>
    </location>
</feature>
<feature type="region of interest" description="Disordered" evidence="4">
    <location>
        <begin position="389"/>
        <end position="408"/>
    </location>
</feature>